<keyword evidence="1" id="KW-0813">Transport</keyword>
<dbReference type="Pfam" id="PF13442">
    <property type="entry name" value="Cytochrome_CBB3"/>
    <property type="match status" value="1"/>
</dbReference>
<evidence type="ECO:0000256" key="3">
    <source>
        <dbReference type="ARBA" id="ARBA00022723"/>
    </source>
</evidence>
<feature type="signal peptide" evidence="7">
    <location>
        <begin position="1"/>
        <end position="18"/>
    </location>
</feature>
<keyword evidence="10" id="KW-1185">Reference proteome</keyword>
<evidence type="ECO:0000313" key="9">
    <source>
        <dbReference type="EMBL" id="EAR11207.1"/>
    </source>
</evidence>
<sequence>MKKLLVIVATLALGWAMAETTSYEDAVADRLKPAGNVCVQGEPCETAATVAAAVSSGPKSGDEVYSTACAACHASGALNAPIFGDAAAWEPRVAKGVDTLYDHAINGFNTMPAKGGNASLSDEEVQAAVDHMVAAVQ</sequence>
<evidence type="ECO:0000256" key="5">
    <source>
        <dbReference type="ARBA" id="ARBA00023004"/>
    </source>
</evidence>
<organism evidence="9 10">
    <name type="scientific">Reinekea blandensis MED297</name>
    <dbReference type="NCBI Taxonomy" id="314283"/>
    <lineage>
        <taxon>Bacteria</taxon>
        <taxon>Pseudomonadati</taxon>
        <taxon>Pseudomonadota</taxon>
        <taxon>Gammaproteobacteria</taxon>
        <taxon>Oceanospirillales</taxon>
        <taxon>Saccharospirillaceae</taxon>
        <taxon>Reinekea</taxon>
    </lineage>
</organism>
<comment type="caution">
    <text evidence="9">The sequence shown here is derived from an EMBL/GenBank/DDBJ whole genome shotgun (WGS) entry which is preliminary data.</text>
</comment>
<dbReference type="InterPro" id="IPR002323">
    <property type="entry name" value="Cyt_CIE"/>
</dbReference>
<dbReference type="EMBL" id="AAOE01000001">
    <property type="protein sequence ID" value="EAR11207.1"/>
    <property type="molecule type" value="Genomic_DNA"/>
</dbReference>
<dbReference type="InterPro" id="IPR036909">
    <property type="entry name" value="Cyt_c-like_dom_sf"/>
</dbReference>
<keyword evidence="2 6" id="KW-0349">Heme</keyword>
<evidence type="ECO:0000256" key="4">
    <source>
        <dbReference type="ARBA" id="ARBA00022982"/>
    </source>
</evidence>
<proteinExistence type="predicted"/>
<dbReference type="GO" id="GO:0005506">
    <property type="term" value="F:iron ion binding"/>
    <property type="evidence" value="ECO:0007669"/>
    <property type="project" value="InterPro"/>
</dbReference>
<dbReference type="OrthoDB" id="9814708at2"/>
<dbReference type="Gene3D" id="1.10.760.10">
    <property type="entry name" value="Cytochrome c-like domain"/>
    <property type="match status" value="1"/>
</dbReference>
<dbReference type="PANTHER" id="PTHR40942:SF4">
    <property type="entry name" value="CYTOCHROME C5"/>
    <property type="match status" value="1"/>
</dbReference>
<gene>
    <name evidence="9" type="ORF">MED297_20007</name>
</gene>
<keyword evidence="4" id="KW-0249">Electron transport</keyword>
<feature type="chain" id="PRO_5002664923" evidence="7">
    <location>
        <begin position="19"/>
        <end position="137"/>
    </location>
</feature>
<dbReference type="PANTHER" id="PTHR40942">
    <property type="match status" value="1"/>
</dbReference>
<protein>
    <submittedName>
        <fullName evidence="9">Putative cytochrome c5</fullName>
    </submittedName>
</protein>
<evidence type="ECO:0000259" key="8">
    <source>
        <dbReference type="PROSITE" id="PS51007"/>
    </source>
</evidence>
<reference evidence="9 10" key="1">
    <citation type="submission" date="2006-02" db="EMBL/GenBank/DDBJ databases">
        <authorList>
            <person name="Pinhassi J."/>
            <person name="Pedros-Alio C."/>
            <person name="Ferriera S."/>
            <person name="Johnson J."/>
            <person name="Kravitz S."/>
            <person name="Halpern A."/>
            <person name="Remington K."/>
            <person name="Beeson K."/>
            <person name="Tran B."/>
            <person name="Rogers Y.-H."/>
            <person name="Friedman R."/>
            <person name="Venter J.C."/>
        </authorList>
    </citation>
    <scope>NUCLEOTIDE SEQUENCE [LARGE SCALE GENOMIC DNA]</scope>
    <source>
        <strain evidence="9 10">MED297</strain>
    </source>
</reference>
<evidence type="ECO:0000256" key="2">
    <source>
        <dbReference type="ARBA" id="ARBA00022617"/>
    </source>
</evidence>
<dbReference type="InterPro" id="IPR009056">
    <property type="entry name" value="Cyt_c-like_dom"/>
</dbReference>
<dbReference type="PRINTS" id="PR00607">
    <property type="entry name" value="CYTCHROMECIE"/>
</dbReference>
<keyword evidence="5 6" id="KW-0408">Iron</keyword>
<dbReference type="GO" id="GO:0020037">
    <property type="term" value="F:heme binding"/>
    <property type="evidence" value="ECO:0007669"/>
    <property type="project" value="InterPro"/>
</dbReference>
<dbReference type="STRING" id="314283.MED297_20007"/>
<dbReference type="Proteomes" id="UP000005953">
    <property type="component" value="Unassembled WGS sequence"/>
</dbReference>
<keyword evidence="7" id="KW-0732">Signal</keyword>
<dbReference type="HOGENOM" id="CLU_082349_2_0_6"/>
<evidence type="ECO:0000313" key="10">
    <source>
        <dbReference type="Proteomes" id="UP000005953"/>
    </source>
</evidence>
<dbReference type="RefSeq" id="WP_008044722.1">
    <property type="nucleotide sequence ID" value="NZ_CH724151.1"/>
</dbReference>
<dbReference type="SUPFAM" id="SSF46626">
    <property type="entry name" value="Cytochrome c"/>
    <property type="match status" value="1"/>
</dbReference>
<accession>A4B9A6</accession>
<name>A4B9A6_9GAMM</name>
<keyword evidence="3 6" id="KW-0479">Metal-binding</keyword>
<evidence type="ECO:0000256" key="6">
    <source>
        <dbReference type="PROSITE-ProRule" id="PRU00433"/>
    </source>
</evidence>
<evidence type="ECO:0000256" key="7">
    <source>
        <dbReference type="SAM" id="SignalP"/>
    </source>
</evidence>
<evidence type="ECO:0000256" key="1">
    <source>
        <dbReference type="ARBA" id="ARBA00022448"/>
    </source>
</evidence>
<feature type="domain" description="Cytochrome c" evidence="8">
    <location>
        <begin position="56"/>
        <end position="136"/>
    </location>
</feature>
<dbReference type="AlphaFoldDB" id="A4B9A6"/>
<dbReference type="PROSITE" id="PS51007">
    <property type="entry name" value="CYTC"/>
    <property type="match status" value="1"/>
</dbReference>
<dbReference type="GO" id="GO:0009055">
    <property type="term" value="F:electron transfer activity"/>
    <property type="evidence" value="ECO:0007669"/>
    <property type="project" value="InterPro"/>
</dbReference>